<dbReference type="AlphaFoldDB" id="A0A2R3QHE4"/>
<dbReference type="InterPro" id="IPR036165">
    <property type="entry name" value="YefM-like_sf"/>
</dbReference>
<dbReference type="Proteomes" id="UP000237925">
    <property type="component" value="Chromosome"/>
</dbReference>
<evidence type="ECO:0000313" key="3">
    <source>
        <dbReference type="Proteomes" id="UP000237925"/>
    </source>
</evidence>
<dbReference type="SUPFAM" id="SSF143120">
    <property type="entry name" value="YefM-like"/>
    <property type="match status" value="1"/>
</dbReference>
<keyword evidence="3" id="KW-1185">Reference proteome</keyword>
<gene>
    <name evidence="2" type="ORF">C6568_15475</name>
</gene>
<dbReference type="RefSeq" id="WP_106685563.1">
    <property type="nucleotide sequence ID" value="NZ_CP027667.1"/>
</dbReference>
<evidence type="ECO:0000313" key="2">
    <source>
        <dbReference type="EMBL" id="AVO51176.1"/>
    </source>
</evidence>
<protein>
    <submittedName>
        <fullName evidence="2">Prevent-host-death protein</fullName>
    </submittedName>
</protein>
<accession>A0A2R3QHE4</accession>
<reference evidence="2 3" key="1">
    <citation type="submission" date="2018-03" db="EMBL/GenBank/DDBJ databases">
        <title>Genome sequencing of Melaminivora sp.</title>
        <authorList>
            <person name="Kim S.-J."/>
            <person name="Heo J."/>
            <person name="Ahn J.-H."/>
            <person name="Kwon S.-W."/>
        </authorList>
    </citation>
    <scope>NUCLEOTIDE SEQUENCE [LARGE SCALE GENOMIC DNA]</scope>
    <source>
        <strain evidence="2 3">SC2-9</strain>
    </source>
</reference>
<organism evidence="2 3">
    <name type="scientific">Melaminivora suipulveris</name>
    <dbReference type="NCBI Taxonomy" id="2109913"/>
    <lineage>
        <taxon>Bacteria</taxon>
        <taxon>Pseudomonadati</taxon>
        <taxon>Pseudomonadota</taxon>
        <taxon>Betaproteobacteria</taxon>
        <taxon>Burkholderiales</taxon>
        <taxon>Comamonadaceae</taxon>
        <taxon>Melaminivora</taxon>
    </lineage>
</organism>
<sequence length="85" mass="9400">MTIHTVASRDFTRDVGHAKRLAAEGPVFITDRGTPAYALLKIEDYYALSGGRPELSLLDLMEGMPRTDGIDYEASKAEIDLDIEQ</sequence>
<name>A0A2R3QHE4_9BURK</name>
<dbReference type="KEGG" id="mela:C6568_15475"/>
<comment type="similarity">
    <text evidence="1">Belongs to the phD/YefM antitoxin family.</text>
</comment>
<dbReference type="OrthoDB" id="72009at2"/>
<evidence type="ECO:0000256" key="1">
    <source>
        <dbReference type="ARBA" id="ARBA00009981"/>
    </source>
</evidence>
<proteinExistence type="inferred from homology"/>
<dbReference type="EMBL" id="CP027667">
    <property type="protein sequence ID" value="AVO51176.1"/>
    <property type="molecule type" value="Genomic_DNA"/>
</dbReference>